<sequence length="1299" mass="140831">MRVFRFAIDRGGTFTDVYAEMDVVDAQGVVQEIRPKVIKLLSEDPANYPDAPREGIRRVLEAMTGTPHPRDQPVDTSRIQSIRMGTTVATNALLERQGERTVLITTKGFRDLLFIGNQSRPKIFDLEINTPDMLYESVIEVDERLQLISDAKDRKDTDVKGISGDYIRVAKELDRNDLREKLQAAKAAGIQSAAIVLLHSYTFPKHELEAAKLAKELGFTQISLSSEVMPMIKAVPRGYTTCADAYLTPVIKTYVASFCAGFDSELEHVKISFMQSDGGLASMKHFHGHRAILSGPAGGVVGYARTTRPPGETASSNVPPPAVIGFDMGGTSTDVSRFDGKFEHVLESVTANVPVRAPQLDIQTVAAGGGSRLFYKNGMFVVGPESVRAHPGPVCYRKNGYLSVTDANLVTGRILPKFFPKIFGPNEDEELDVDGSKRAFAQLTEKINASPAANGTKYTLEEVASGFLRVANEAMCRPIRNLTQMKGYDISTHILACFGGAGPQHACSIAKALGMSKVYIHRYSGILSAYGLSVADSVVDKQRPSSAEYNGANKADLVSSLSSLAQEVKAELVADGFQSEDVHFQYFLNMRYEGTDNAVMTRGPVGDKGVPLSVSEKELLAYDFEASFVKKYQREYGFVLQNRSIIIDDVRVRGTISPELKDAALSSGASNSSSQDAASVPYSTTPFYFDDEKVWKDIPVYLHEELLEKRGAKYAGPAIIMQGTATVVIEPNWQVEVLQSGDLFLTFEGKKVAPPSDAVDSADIPLDPIQLSVFAHRFMGIAEQMGRTLARTSVSVNIKERLDFSCALFGPDGGLVANAPHLPVHLGAMQQAVRYQLQHWGNDLMDGDVLVSNHPQLAGGSHLPDITVITPVFDKKSKKIEFFVASRGHHADIGGIAPGSMPPLSKTLSEEGAAIVAFKLVDGKIGAFREQEITDILEQKGLVDDRGQPRIGTRNLRDNLSDLKAQVAANQRGVILMNELVAEYSLPIVTAYMTYIQQAAELAVRAMLHEFSLAQQLPEVGSVYAEDFMDDGTKIALKITIDRRSDSAIFDFNGTGPEIYGNVNTPPAVTYSAIIYCLRCLLTGEDLPLNQGCLTPIEVIFPKDGSILNPSADAAVVGGNVLTSQRITDVILKAFAASAASQGCMNNLTFGSATLGGYYETIAGGAGAGPSWHGRSGVHTHMTNTRITDPEILEKRYPVLLRAFHLREGSGGEGKFRGGDGVVRELEFLQDMTVSILSERRAFRPYGLAGGGDGERGMNLLTRKDGRVLNLGGKNTVDVRPHEVLTIYTPGGGGYGATN</sequence>
<dbReference type="Pfam" id="PF02538">
    <property type="entry name" value="Hydantoinase_B"/>
    <property type="match status" value="1"/>
</dbReference>
<keyword evidence="7" id="KW-1185">Reference proteome</keyword>
<proteinExistence type="inferred from homology"/>
<dbReference type="Pfam" id="PF05378">
    <property type="entry name" value="Hydant_A_N"/>
    <property type="match status" value="1"/>
</dbReference>
<accession>K3WI67</accession>
<evidence type="ECO:0000259" key="3">
    <source>
        <dbReference type="Pfam" id="PF02538"/>
    </source>
</evidence>
<dbReference type="Pfam" id="PF19278">
    <property type="entry name" value="Hydant_A_C"/>
    <property type="match status" value="1"/>
</dbReference>
<evidence type="ECO:0008006" key="8">
    <source>
        <dbReference type="Google" id="ProtNLM"/>
    </source>
</evidence>
<organism evidence="6 7">
    <name type="scientific">Globisporangium ultimum (strain ATCC 200006 / CBS 805.95 / DAOM BR144)</name>
    <name type="common">Pythium ultimum</name>
    <dbReference type="NCBI Taxonomy" id="431595"/>
    <lineage>
        <taxon>Eukaryota</taxon>
        <taxon>Sar</taxon>
        <taxon>Stramenopiles</taxon>
        <taxon>Oomycota</taxon>
        <taxon>Peronosporomycetes</taxon>
        <taxon>Pythiales</taxon>
        <taxon>Pythiaceae</taxon>
        <taxon>Globisporangium</taxon>
    </lineage>
</organism>
<feature type="domain" description="Hydantoinase A/oxoprolinase" evidence="2">
    <location>
        <begin position="237"/>
        <end position="538"/>
    </location>
</feature>
<dbReference type="GO" id="GO:0006749">
    <property type="term" value="P:glutathione metabolic process"/>
    <property type="evidence" value="ECO:0007669"/>
    <property type="project" value="TreeGrafter"/>
</dbReference>
<feature type="domain" description="Hydantoinase B/oxoprolinase" evidence="3">
    <location>
        <begin position="767"/>
        <end position="1297"/>
    </location>
</feature>
<dbReference type="GO" id="GO:0005829">
    <property type="term" value="C:cytosol"/>
    <property type="evidence" value="ECO:0007669"/>
    <property type="project" value="TreeGrafter"/>
</dbReference>
<evidence type="ECO:0000259" key="2">
    <source>
        <dbReference type="Pfam" id="PF01968"/>
    </source>
</evidence>
<dbReference type="InterPro" id="IPR008040">
    <property type="entry name" value="Hydant_A_N"/>
</dbReference>
<dbReference type="PANTHER" id="PTHR11365:SF2">
    <property type="entry name" value="5-OXOPROLINASE"/>
    <property type="match status" value="1"/>
</dbReference>
<dbReference type="InterPro" id="IPR049517">
    <property type="entry name" value="ACX-like_C"/>
</dbReference>
<reference evidence="7" key="2">
    <citation type="submission" date="2010-04" db="EMBL/GenBank/DDBJ databases">
        <authorList>
            <person name="Buell R."/>
            <person name="Hamilton J."/>
            <person name="Hostetler J."/>
        </authorList>
    </citation>
    <scope>NUCLEOTIDE SEQUENCE [LARGE SCALE GENOMIC DNA]</scope>
    <source>
        <strain evidence="7">DAOM:BR144</strain>
    </source>
</reference>
<dbReference type="EnsemblProtists" id="PYU1_T004659">
    <property type="protein sequence ID" value="PYU1_T004659"/>
    <property type="gene ID" value="PYU1_G004648"/>
</dbReference>
<dbReference type="Pfam" id="PF01968">
    <property type="entry name" value="Hydantoinase_A"/>
    <property type="match status" value="1"/>
</dbReference>
<dbReference type="VEuPathDB" id="FungiDB:PYU1_G004648"/>
<dbReference type="InterPro" id="IPR002821">
    <property type="entry name" value="Hydantoinase_A"/>
</dbReference>
<dbReference type="InParanoid" id="K3WI67"/>
<feature type="domain" description="Acetophenone carboxylase-like C-terminal" evidence="5">
    <location>
        <begin position="552"/>
        <end position="736"/>
    </location>
</feature>
<comment type="similarity">
    <text evidence="1">Belongs to the oxoprolinase family.</text>
</comment>
<evidence type="ECO:0000256" key="1">
    <source>
        <dbReference type="ARBA" id="ARBA00010403"/>
    </source>
</evidence>
<reference evidence="6" key="3">
    <citation type="submission" date="2015-02" db="UniProtKB">
        <authorList>
            <consortium name="EnsemblProtists"/>
        </authorList>
    </citation>
    <scope>IDENTIFICATION</scope>
    <source>
        <strain evidence="6">DAOM BR144</strain>
    </source>
</reference>
<reference evidence="7" key="1">
    <citation type="journal article" date="2010" name="Genome Biol.">
        <title>Genome sequence of the necrotrophic plant pathogen Pythium ultimum reveals original pathogenicity mechanisms and effector repertoire.</title>
        <authorList>
            <person name="Levesque C.A."/>
            <person name="Brouwer H."/>
            <person name="Cano L."/>
            <person name="Hamilton J.P."/>
            <person name="Holt C."/>
            <person name="Huitema E."/>
            <person name="Raffaele S."/>
            <person name="Robideau G.P."/>
            <person name="Thines M."/>
            <person name="Win J."/>
            <person name="Zerillo M.M."/>
            <person name="Beakes G.W."/>
            <person name="Boore J.L."/>
            <person name="Busam D."/>
            <person name="Dumas B."/>
            <person name="Ferriera S."/>
            <person name="Fuerstenberg S.I."/>
            <person name="Gachon C.M."/>
            <person name="Gaulin E."/>
            <person name="Govers F."/>
            <person name="Grenville-Briggs L."/>
            <person name="Horner N."/>
            <person name="Hostetler J."/>
            <person name="Jiang R.H."/>
            <person name="Johnson J."/>
            <person name="Krajaejun T."/>
            <person name="Lin H."/>
            <person name="Meijer H.J."/>
            <person name="Moore B."/>
            <person name="Morris P."/>
            <person name="Phuntmart V."/>
            <person name="Puiu D."/>
            <person name="Shetty J."/>
            <person name="Stajich J.E."/>
            <person name="Tripathy S."/>
            <person name="Wawra S."/>
            <person name="van West P."/>
            <person name="Whitty B.R."/>
            <person name="Coutinho P.M."/>
            <person name="Henrissat B."/>
            <person name="Martin F."/>
            <person name="Thomas P.D."/>
            <person name="Tyler B.M."/>
            <person name="De Vries R.P."/>
            <person name="Kamoun S."/>
            <person name="Yandell M."/>
            <person name="Tisserat N."/>
            <person name="Buell C.R."/>
        </authorList>
    </citation>
    <scope>NUCLEOTIDE SEQUENCE</scope>
    <source>
        <strain evidence="7">DAOM:BR144</strain>
    </source>
</reference>
<dbReference type="GO" id="GO:0017168">
    <property type="term" value="F:5-oxoprolinase (ATP-hydrolyzing) activity"/>
    <property type="evidence" value="ECO:0007669"/>
    <property type="project" value="TreeGrafter"/>
</dbReference>
<evidence type="ECO:0000313" key="7">
    <source>
        <dbReference type="Proteomes" id="UP000019132"/>
    </source>
</evidence>
<name>K3WI67_GLOUD</name>
<dbReference type="HOGENOM" id="CLU_002157_0_0_1"/>
<dbReference type="PANTHER" id="PTHR11365">
    <property type="entry name" value="5-OXOPROLINASE RELATED"/>
    <property type="match status" value="1"/>
</dbReference>
<dbReference type="eggNOG" id="KOG1939">
    <property type="taxonomic scope" value="Eukaryota"/>
</dbReference>
<dbReference type="EMBL" id="GL376631">
    <property type="status" value="NOT_ANNOTATED_CDS"/>
    <property type="molecule type" value="Genomic_DNA"/>
</dbReference>
<dbReference type="STRING" id="431595.K3WI67"/>
<dbReference type="Proteomes" id="UP000019132">
    <property type="component" value="Unassembled WGS sequence"/>
</dbReference>
<dbReference type="InterPro" id="IPR003692">
    <property type="entry name" value="Hydantoinase_B"/>
</dbReference>
<evidence type="ECO:0000259" key="5">
    <source>
        <dbReference type="Pfam" id="PF19278"/>
    </source>
</evidence>
<dbReference type="InterPro" id="IPR045079">
    <property type="entry name" value="Oxoprolinase-like"/>
</dbReference>
<evidence type="ECO:0000313" key="6">
    <source>
        <dbReference type="EnsemblProtists" id="PYU1_T004659"/>
    </source>
</evidence>
<dbReference type="OMA" id="TDCNVML"/>
<protein>
    <recommendedName>
        <fullName evidence="8">5-oxoprolinase</fullName>
    </recommendedName>
</protein>
<feature type="domain" description="Hydantoinase/oxoprolinase N-terminal" evidence="4">
    <location>
        <begin position="5"/>
        <end position="217"/>
    </location>
</feature>
<evidence type="ECO:0000259" key="4">
    <source>
        <dbReference type="Pfam" id="PF05378"/>
    </source>
</evidence>